<proteinExistence type="predicted"/>
<dbReference type="RefSeq" id="WP_165876992.1">
    <property type="nucleotide sequence ID" value="NZ_SLWB01000003.1"/>
</dbReference>
<gene>
    <name evidence="2" type="ORF">CLV25_103237</name>
</gene>
<dbReference type="InterPro" id="IPR011250">
    <property type="entry name" value="OMP/PagP_B-barrel"/>
</dbReference>
<dbReference type="Proteomes" id="UP000294830">
    <property type="component" value="Unassembled WGS sequence"/>
</dbReference>
<reference evidence="2 3" key="1">
    <citation type="submission" date="2019-03" db="EMBL/GenBank/DDBJ databases">
        <title>Genomic Encyclopedia of Archaeal and Bacterial Type Strains, Phase II (KMG-II): from individual species to whole genera.</title>
        <authorList>
            <person name="Goeker M."/>
        </authorList>
    </citation>
    <scope>NUCLEOTIDE SEQUENCE [LARGE SCALE GENOMIC DNA]</scope>
    <source>
        <strain evidence="2 3">RL-C</strain>
    </source>
</reference>
<protein>
    <submittedName>
        <fullName evidence="2">Outer membrane protein with beta-barrel domain</fullName>
    </submittedName>
</protein>
<evidence type="ECO:0000313" key="2">
    <source>
        <dbReference type="EMBL" id="TCN70713.1"/>
    </source>
</evidence>
<feature type="chain" id="PRO_5020444938" evidence="1">
    <location>
        <begin position="22"/>
        <end position="182"/>
    </location>
</feature>
<sequence length="182" mass="19627">MKTLALIVAILMFCVAGNAQNRMLGFGFGGGIAIPTDDAADYSKIGFDGFVNGMLSFSSSFNAGVILGYASFPSKMVDTLNLPNTVVRAFLLRGAYTFTSEQRIHPYIAAFGGLYHTKINKCLTVTGNEVVSVNITDSSYGYGVEAGVRRGHLSVGVAYHVVGFDFKYVLVNVGYSLFFKIR</sequence>
<keyword evidence="3" id="KW-1185">Reference proteome</keyword>
<feature type="signal peptide" evidence="1">
    <location>
        <begin position="1"/>
        <end position="21"/>
    </location>
</feature>
<dbReference type="SUPFAM" id="SSF56925">
    <property type="entry name" value="OMPA-like"/>
    <property type="match status" value="1"/>
</dbReference>
<comment type="caution">
    <text evidence="2">The sequence shown here is derived from an EMBL/GenBank/DDBJ whole genome shotgun (WGS) entry which is preliminary data.</text>
</comment>
<keyword evidence="1" id="KW-0732">Signal</keyword>
<name>A0A4R2EPB8_9BACT</name>
<organism evidence="2 3">
    <name type="scientific">Acetobacteroides hydrogenigenes</name>
    <dbReference type="NCBI Taxonomy" id="979970"/>
    <lineage>
        <taxon>Bacteria</taxon>
        <taxon>Pseudomonadati</taxon>
        <taxon>Bacteroidota</taxon>
        <taxon>Bacteroidia</taxon>
        <taxon>Bacteroidales</taxon>
        <taxon>Rikenellaceae</taxon>
        <taxon>Acetobacteroides</taxon>
    </lineage>
</organism>
<dbReference type="EMBL" id="SLWB01000003">
    <property type="protein sequence ID" value="TCN70713.1"/>
    <property type="molecule type" value="Genomic_DNA"/>
</dbReference>
<dbReference type="AlphaFoldDB" id="A0A4R2EPB8"/>
<accession>A0A4R2EPB8</accession>
<evidence type="ECO:0000256" key="1">
    <source>
        <dbReference type="SAM" id="SignalP"/>
    </source>
</evidence>
<evidence type="ECO:0000313" key="3">
    <source>
        <dbReference type="Proteomes" id="UP000294830"/>
    </source>
</evidence>